<evidence type="ECO:0000256" key="1">
    <source>
        <dbReference type="SAM" id="Phobius"/>
    </source>
</evidence>
<keyword evidence="1" id="KW-0812">Transmembrane</keyword>
<gene>
    <name evidence="2" type="ordered locus">Igag_0304</name>
</gene>
<dbReference type="Proteomes" id="UP000001304">
    <property type="component" value="Chromosome"/>
</dbReference>
<sequence length="98" mass="11061">MGEISCEISMYRGIRDIRRVVMGAMSVVGMALPIVFRFENIIEAIYSGAMNIYLKNFLFSRELLISFSYILLLTMISSGITIYAAVVSLTRGLKLKIR</sequence>
<dbReference type="BioCyc" id="IAGG583356:GHAH-315-MONOMER"/>
<dbReference type="AlphaFoldDB" id="E0SQS8"/>
<accession>E0SQS8</accession>
<keyword evidence="1" id="KW-0472">Membrane</keyword>
<name>E0SQS8_IGNAA</name>
<keyword evidence="3" id="KW-1185">Reference proteome</keyword>
<proteinExistence type="predicted"/>
<dbReference type="HOGENOM" id="CLU_2327232_0_0_2"/>
<dbReference type="KEGG" id="iag:Igag_0304"/>
<evidence type="ECO:0000313" key="2">
    <source>
        <dbReference type="EMBL" id="ADM27152.1"/>
    </source>
</evidence>
<reference evidence="2 3" key="1">
    <citation type="journal article" date="2010" name="Stand. Genomic Sci.">
        <title>Complete genome sequence of Ignisphaera aggregans type strain (AQ1.S1).</title>
        <authorList>
            <person name="Goker M."/>
            <person name="Held B."/>
            <person name="Lapidus A."/>
            <person name="Nolan M."/>
            <person name="Spring S."/>
            <person name="Yasawong M."/>
            <person name="Lucas S."/>
            <person name="Glavina Del Rio T."/>
            <person name="Tice H."/>
            <person name="Cheng J.F."/>
            <person name="Goodwin L."/>
            <person name="Tapia R."/>
            <person name="Pitluck S."/>
            <person name="Liolios K."/>
            <person name="Ivanova N."/>
            <person name="Mavromatis K."/>
            <person name="Mikhailova N."/>
            <person name="Pati A."/>
            <person name="Chen A."/>
            <person name="Palaniappan K."/>
            <person name="Brambilla E."/>
            <person name="Land M."/>
            <person name="Hauser L."/>
            <person name="Chang Y.J."/>
            <person name="Jeffries C.D."/>
            <person name="Brettin T."/>
            <person name="Detter J.C."/>
            <person name="Han C."/>
            <person name="Rohde M."/>
            <person name="Sikorski J."/>
            <person name="Woyke T."/>
            <person name="Bristow J."/>
            <person name="Eisen J.A."/>
            <person name="Markowitz V."/>
            <person name="Hugenholtz P."/>
            <person name="Kyrpides N.C."/>
            <person name="Klenk H.P."/>
        </authorList>
    </citation>
    <scope>NUCLEOTIDE SEQUENCE [LARGE SCALE GENOMIC DNA]</scope>
    <source>
        <strain evidence="3">DSM 17230 / JCM 13409 / AQ1.S1</strain>
    </source>
</reference>
<dbReference type="EMBL" id="CP002098">
    <property type="protein sequence ID" value="ADM27152.1"/>
    <property type="molecule type" value="Genomic_DNA"/>
</dbReference>
<evidence type="ECO:0000313" key="3">
    <source>
        <dbReference type="Proteomes" id="UP000001304"/>
    </source>
</evidence>
<feature type="transmembrane region" description="Helical" evidence="1">
    <location>
        <begin position="20"/>
        <end position="38"/>
    </location>
</feature>
<keyword evidence="1" id="KW-1133">Transmembrane helix</keyword>
<organism evidence="2 3">
    <name type="scientific">Ignisphaera aggregans (strain DSM 17230 / JCM 13409 / AQ1.S1)</name>
    <dbReference type="NCBI Taxonomy" id="583356"/>
    <lineage>
        <taxon>Archaea</taxon>
        <taxon>Thermoproteota</taxon>
        <taxon>Thermoprotei</taxon>
        <taxon>Desulfurococcales</taxon>
        <taxon>Desulfurococcaceae</taxon>
        <taxon>Ignisphaera</taxon>
    </lineage>
</organism>
<protein>
    <submittedName>
        <fullName evidence="2">Uncharacterized protein</fullName>
    </submittedName>
</protein>
<feature type="transmembrane region" description="Helical" evidence="1">
    <location>
        <begin position="63"/>
        <end position="89"/>
    </location>
</feature>